<dbReference type="RefSeq" id="WP_155270279.1">
    <property type="nucleotide sequence ID" value="NZ_DAWDXX010000008.1"/>
</dbReference>
<reference evidence="1 2" key="1">
    <citation type="journal article" date="2019" name="Nat. Med.">
        <title>A library of human gut bacterial isolates paired with longitudinal multiomics data enables mechanistic microbiome research.</title>
        <authorList>
            <person name="Poyet M."/>
            <person name="Groussin M."/>
            <person name="Gibbons S.M."/>
            <person name="Avila-Pacheco J."/>
            <person name="Jiang X."/>
            <person name="Kearney S.M."/>
            <person name="Perrotta A.R."/>
            <person name="Berdy B."/>
            <person name="Zhao S."/>
            <person name="Lieberman T.D."/>
            <person name="Swanson P.K."/>
            <person name="Smith M."/>
            <person name="Roesemann S."/>
            <person name="Alexander J.E."/>
            <person name="Rich S.A."/>
            <person name="Livny J."/>
            <person name="Vlamakis H."/>
            <person name="Clish C."/>
            <person name="Bullock K."/>
            <person name="Deik A."/>
            <person name="Scott J."/>
            <person name="Pierce K.A."/>
            <person name="Xavier R.J."/>
            <person name="Alm E.J."/>
        </authorList>
    </citation>
    <scope>NUCLEOTIDE SEQUENCE [LARGE SCALE GENOMIC DNA]</scope>
    <source>
        <strain evidence="1 2">BIOML-A122</strain>
    </source>
</reference>
<sequence>MLHSTYAHKNTYEDPKTSSVFENLMLLPDNVFWHILKSSCFYNERMLTNSGRLLSYGFWAHWAHRDNTGTGNNTYVEPDLFIRFEEFDVIIEAKYGDYGGQYIKQWTQELTAYDNEYGKEEKPVIFIAVGGNMSMDIEEIKVRGRKHLIFKCNWLSLLIATNKYRGELKRISVPDMNTSATLRLLDNIILAFNINGVYNIDWFNTMATEKNIINSSSIDNLKKYFTI</sequence>
<proteinExistence type="predicted"/>
<name>A0A7J5R8Y8_PHOVU</name>
<comment type="caution">
    <text evidence="1">The sequence shown here is derived from an EMBL/GenBank/DDBJ whole genome shotgun (WGS) entry which is preliminary data.</text>
</comment>
<evidence type="ECO:0000313" key="2">
    <source>
        <dbReference type="Proteomes" id="UP000469427"/>
    </source>
</evidence>
<gene>
    <name evidence="1" type="ORF">GAY98_04310</name>
</gene>
<evidence type="ECO:0000313" key="1">
    <source>
        <dbReference type="EMBL" id="KAB6528933.1"/>
    </source>
</evidence>
<organism evidence="1 2">
    <name type="scientific">Phocaeicola vulgatus</name>
    <name type="common">Bacteroides vulgatus</name>
    <dbReference type="NCBI Taxonomy" id="821"/>
    <lineage>
        <taxon>Bacteria</taxon>
        <taxon>Pseudomonadati</taxon>
        <taxon>Bacteroidota</taxon>
        <taxon>Bacteroidia</taxon>
        <taxon>Bacteroidales</taxon>
        <taxon>Bacteroidaceae</taxon>
        <taxon>Phocaeicola</taxon>
    </lineage>
</organism>
<dbReference type="EMBL" id="WDBI01000005">
    <property type="protein sequence ID" value="KAB6528933.1"/>
    <property type="molecule type" value="Genomic_DNA"/>
</dbReference>
<protein>
    <submittedName>
        <fullName evidence="1">Uncharacterized protein</fullName>
    </submittedName>
</protein>
<dbReference type="AlphaFoldDB" id="A0A7J5R8Y8"/>
<accession>A0A7J5R8Y8</accession>
<dbReference type="Proteomes" id="UP000469427">
    <property type="component" value="Unassembled WGS sequence"/>
</dbReference>